<dbReference type="RefSeq" id="WP_342678900.1">
    <property type="nucleotide sequence ID" value="NZ_JBCGCU010000011.1"/>
</dbReference>
<dbReference type="SUPFAM" id="SSF53448">
    <property type="entry name" value="Nucleotide-diphospho-sugar transferases"/>
    <property type="match status" value="1"/>
</dbReference>
<sequence>MNLCIVIPNYNHTHAIDQVLAQLYGAGYKIVMVDDGSNAEAQRYFDELAPRYPQLTLLRHQVNQGKGGAVQTGLRWAYENGYSHALQVDADGQHCLADIDRLVECSRENPEAIISGRPVYDESVPKHRYLSRYITHVWVWIETLSLSIKDSMCGFRVYPLAPCMALFERCELGKRMDFDIEIMVRMYWRGTPSRFVDTQVIYPEDGVSHFQPLADNIKISWLHTRLFFGMLVRLPKLLWRKLSGQR</sequence>
<dbReference type="EMBL" id="JBCGCU010000011">
    <property type="protein sequence ID" value="MEM0515872.1"/>
    <property type="molecule type" value="Genomic_DNA"/>
</dbReference>
<dbReference type="Proteomes" id="UP001447008">
    <property type="component" value="Unassembled WGS sequence"/>
</dbReference>
<keyword evidence="3" id="KW-1185">Reference proteome</keyword>
<proteinExistence type="predicted"/>
<dbReference type="Pfam" id="PF00535">
    <property type="entry name" value="Glycos_transf_2"/>
    <property type="match status" value="1"/>
</dbReference>
<accession>A0ABU9MZW8</accession>
<evidence type="ECO:0000313" key="2">
    <source>
        <dbReference type="EMBL" id="MEM0515872.1"/>
    </source>
</evidence>
<dbReference type="PANTHER" id="PTHR10859:SF91">
    <property type="entry name" value="DOLICHYL-PHOSPHATE BETA-GLUCOSYLTRANSFERASE"/>
    <property type="match status" value="1"/>
</dbReference>
<feature type="domain" description="Glycosyltransferase 2-like" evidence="1">
    <location>
        <begin position="4"/>
        <end position="168"/>
    </location>
</feature>
<dbReference type="InterPro" id="IPR001173">
    <property type="entry name" value="Glyco_trans_2-like"/>
</dbReference>
<organism evidence="2 3">
    <name type="scientific">Pseudoalteromonas qingdaonensis</name>
    <dbReference type="NCBI Taxonomy" id="3131913"/>
    <lineage>
        <taxon>Bacteria</taxon>
        <taxon>Pseudomonadati</taxon>
        <taxon>Pseudomonadota</taxon>
        <taxon>Gammaproteobacteria</taxon>
        <taxon>Alteromonadales</taxon>
        <taxon>Pseudoalteromonadaceae</taxon>
        <taxon>Pseudoalteromonas</taxon>
    </lineage>
</organism>
<gene>
    <name evidence="2" type="ORF">WCN91_10690</name>
</gene>
<name>A0ABU9MZW8_9GAMM</name>
<dbReference type="InterPro" id="IPR029044">
    <property type="entry name" value="Nucleotide-diphossugar_trans"/>
</dbReference>
<dbReference type="Gene3D" id="3.90.550.10">
    <property type="entry name" value="Spore Coat Polysaccharide Biosynthesis Protein SpsA, Chain A"/>
    <property type="match status" value="1"/>
</dbReference>
<reference evidence="2 3" key="1">
    <citation type="submission" date="2024-03" db="EMBL/GenBank/DDBJ databases">
        <title>Pseudoalteromonas qingdaonensis sp. nov., isolated from the intestines of marine benthic organisms.</title>
        <authorList>
            <person name="Lin X."/>
            <person name="Fang S."/>
            <person name="Hu X."/>
        </authorList>
    </citation>
    <scope>NUCLEOTIDE SEQUENCE [LARGE SCALE GENOMIC DNA]</scope>
    <source>
        <strain evidence="2 3">YIC-827</strain>
    </source>
</reference>
<evidence type="ECO:0000313" key="3">
    <source>
        <dbReference type="Proteomes" id="UP001447008"/>
    </source>
</evidence>
<protein>
    <submittedName>
        <fullName evidence="2">Glycosyltransferase family 2 protein</fullName>
    </submittedName>
</protein>
<dbReference type="CDD" id="cd04179">
    <property type="entry name" value="DPM_DPG-synthase_like"/>
    <property type="match status" value="1"/>
</dbReference>
<evidence type="ECO:0000259" key="1">
    <source>
        <dbReference type="Pfam" id="PF00535"/>
    </source>
</evidence>
<dbReference type="PANTHER" id="PTHR10859">
    <property type="entry name" value="GLYCOSYL TRANSFERASE"/>
    <property type="match status" value="1"/>
</dbReference>
<comment type="caution">
    <text evidence="2">The sequence shown here is derived from an EMBL/GenBank/DDBJ whole genome shotgun (WGS) entry which is preliminary data.</text>
</comment>